<evidence type="ECO:0000313" key="11">
    <source>
        <dbReference type="Proteomes" id="UP001273505"/>
    </source>
</evidence>
<comment type="caution">
    <text evidence="10">The sequence shown here is derived from an EMBL/GenBank/DDBJ whole genome shotgun (WGS) entry which is preliminary data.</text>
</comment>
<sequence>MLLLAVHIINLGMGGELIQYGIIPRDKQHWFGVLTAPFIHASYSHLLNNIIGLSVLAGIFLLRSIRQFFTASVFIIVVGGTLVWAFGRNAVHIGASGWIFGLWSFLIVAAWFERSLKSFAIAMLVVFLYGGMIYGVLPTREGVSFESHLFGALAGIIFSAIVGTKKLGCG</sequence>
<evidence type="ECO:0000259" key="9">
    <source>
        <dbReference type="Pfam" id="PF01694"/>
    </source>
</evidence>
<dbReference type="PANTHER" id="PTHR43066:SF1">
    <property type="entry name" value="RHOMBOID PROTEIN 2"/>
    <property type="match status" value="1"/>
</dbReference>
<feature type="transmembrane region" description="Helical" evidence="8">
    <location>
        <begin position="68"/>
        <end position="87"/>
    </location>
</feature>
<feature type="transmembrane region" description="Helical" evidence="8">
    <location>
        <begin position="119"/>
        <end position="137"/>
    </location>
</feature>
<evidence type="ECO:0000313" key="10">
    <source>
        <dbReference type="EMBL" id="MDX6848863.1"/>
    </source>
</evidence>
<feature type="transmembrane region" description="Helical" evidence="8">
    <location>
        <begin position="93"/>
        <end position="112"/>
    </location>
</feature>
<keyword evidence="5 10" id="KW-0378">Hydrolase</keyword>
<evidence type="ECO:0000256" key="5">
    <source>
        <dbReference type="ARBA" id="ARBA00022801"/>
    </source>
</evidence>
<dbReference type="Pfam" id="PF01694">
    <property type="entry name" value="Rhomboid"/>
    <property type="match status" value="1"/>
</dbReference>
<evidence type="ECO:0000256" key="1">
    <source>
        <dbReference type="ARBA" id="ARBA00004141"/>
    </source>
</evidence>
<dbReference type="GO" id="GO:0006508">
    <property type="term" value="P:proteolysis"/>
    <property type="evidence" value="ECO:0007669"/>
    <property type="project" value="UniProtKB-KW"/>
</dbReference>
<keyword evidence="4 8" id="KW-0812">Transmembrane</keyword>
<feature type="domain" description="Peptidase S54 rhomboid" evidence="9">
    <location>
        <begin position="28"/>
        <end position="163"/>
    </location>
</feature>
<feature type="transmembrane region" description="Helical" evidence="8">
    <location>
        <begin position="38"/>
        <end position="61"/>
    </location>
</feature>
<feature type="transmembrane region" description="Helical" evidence="8">
    <location>
        <begin position="149"/>
        <end position="168"/>
    </location>
</feature>
<accession>A0ABU4RVG4</accession>
<comment type="subcellular location">
    <subcellularLocation>
        <location evidence="1">Membrane</location>
        <topology evidence="1">Multi-pass membrane protein</topology>
    </subcellularLocation>
</comment>
<dbReference type="SUPFAM" id="SSF144091">
    <property type="entry name" value="Rhomboid-like"/>
    <property type="match status" value="1"/>
</dbReference>
<comment type="similarity">
    <text evidence="2">Belongs to the peptidase S54 family.</text>
</comment>
<dbReference type="InterPro" id="IPR022764">
    <property type="entry name" value="Peptidase_S54_rhomboid_dom"/>
</dbReference>
<keyword evidence="7 8" id="KW-0472">Membrane</keyword>
<dbReference type="RefSeq" id="WP_302723869.1">
    <property type="nucleotide sequence ID" value="NZ_JAULRU010000705.1"/>
</dbReference>
<organism evidence="10 11">
    <name type="scientific">Gilvimarinus gilvus</name>
    <dbReference type="NCBI Taxonomy" id="3058038"/>
    <lineage>
        <taxon>Bacteria</taxon>
        <taxon>Pseudomonadati</taxon>
        <taxon>Pseudomonadota</taxon>
        <taxon>Gammaproteobacteria</taxon>
        <taxon>Cellvibrionales</taxon>
        <taxon>Cellvibrionaceae</taxon>
        <taxon>Gilvimarinus</taxon>
    </lineage>
</organism>
<evidence type="ECO:0000256" key="8">
    <source>
        <dbReference type="SAM" id="Phobius"/>
    </source>
</evidence>
<keyword evidence="3 10" id="KW-0645">Protease</keyword>
<evidence type="ECO:0000256" key="6">
    <source>
        <dbReference type="ARBA" id="ARBA00022989"/>
    </source>
</evidence>
<dbReference type="GO" id="GO:0008233">
    <property type="term" value="F:peptidase activity"/>
    <property type="evidence" value="ECO:0007669"/>
    <property type="project" value="UniProtKB-KW"/>
</dbReference>
<keyword evidence="6 8" id="KW-1133">Transmembrane helix</keyword>
<evidence type="ECO:0000256" key="7">
    <source>
        <dbReference type="ARBA" id="ARBA00023136"/>
    </source>
</evidence>
<evidence type="ECO:0000256" key="4">
    <source>
        <dbReference type="ARBA" id="ARBA00022692"/>
    </source>
</evidence>
<gene>
    <name evidence="10" type="ORF">SCD92_05790</name>
</gene>
<dbReference type="EMBL" id="JAXAFO010000007">
    <property type="protein sequence ID" value="MDX6848863.1"/>
    <property type="molecule type" value="Genomic_DNA"/>
</dbReference>
<dbReference type="EC" id="3.4.21.105" evidence="10"/>
<proteinExistence type="inferred from homology"/>
<name>A0ABU4RVG4_9GAMM</name>
<dbReference type="InterPro" id="IPR035952">
    <property type="entry name" value="Rhomboid-like_sf"/>
</dbReference>
<keyword evidence="11" id="KW-1185">Reference proteome</keyword>
<evidence type="ECO:0000256" key="2">
    <source>
        <dbReference type="ARBA" id="ARBA00009045"/>
    </source>
</evidence>
<dbReference type="Gene3D" id="1.20.1540.10">
    <property type="entry name" value="Rhomboid-like"/>
    <property type="match status" value="1"/>
</dbReference>
<evidence type="ECO:0000256" key="3">
    <source>
        <dbReference type="ARBA" id="ARBA00022670"/>
    </source>
</evidence>
<dbReference type="Proteomes" id="UP001273505">
    <property type="component" value="Unassembled WGS sequence"/>
</dbReference>
<dbReference type="PANTHER" id="PTHR43066">
    <property type="entry name" value="RHOMBOID-RELATED PROTEIN"/>
    <property type="match status" value="1"/>
</dbReference>
<reference evidence="10 11" key="1">
    <citation type="submission" date="2023-11" db="EMBL/GenBank/DDBJ databases">
        <title>Gilvimarinus fulvus sp. nov., isolated from the surface of Kelp.</title>
        <authorList>
            <person name="Sun Y.Y."/>
            <person name="Gong Y."/>
            <person name="Du Z.J."/>
        </authorList>
    </citation>
    <scope>NUCLEOTIDE SEQUENCE [LARGE SCALE GENOMIC DNA]</scope>
    <source>
        <strain evidence="10 11">SDUM040013</strain>
    </source>
</reference>
<protein>
    <submittedName>
        <fullName evidence="10">Rhomboid family intramembrane serine protease</fullName>
        <ecNumber evidence="10">3.4.21.105</ecNumber>
    </submittedName>
</protein>